<feature type="compositionally biased region" description="Low complexity" evidence="1">
    <location>
        <begin position="1019"/>
        <end position="1035"/>
    </location>
</feature>
<name>A0A815MPV2_9BILA</name>
<reference evidence="2" key="1">
    <citation type="submission" date="2021-02" db="EMBL/GenBank/DDBJ databases">
        <authorList>
            <person name="Nowell W R."/>
        </authorList>
    </citation>
    <scope>NUCLEOTIDE SEQUENCE</scope>
</reference>
<protein>
    <submittedName>
        <fullName evidence="2">Uncharacterized protein</fullName>
    </submittedName>
</protein>
<dbReference type="EMBL" id="CAJNON010001060">
    <property type="protein sequence ID" value="CAF1422649.1"/>
    <property type="molecule type" value="Genomic_DNA"/>
</dbReference>
<dbReference type="Proteomes" id="UP000663891">
    <property type="component" value="Unassembled WGS sequence"/>
</dbReference>
<evidence type="ECO:0000313" key="3">
    <source>
        <dbReference type="Proteomes" id="UP000663891"/>
    </source>
</evidence>
<feature type="region of interest" description="Disordered" evidence="1">
    <location>
        <begin position="549"/>
        <end position="568"/>
    </location>
</feature>
<sequence length="1115" mass="127759">MELRSSEKENNNIYTVPDDNLQKTNGDFATETDFMKDDENNESDYIDYEADSSLSNDNDPSSYFSSNRNQTMNSIKDIKKLYALFILQLREEFLLPKNVTNVISTYITSLINNIQILLEKKVFDFAEDSSLFPPSSISRNELRKFIDFNQLKLLFDDVCNGIDSITKNEYQFTKYCEEYFNFTSVQEIPILSAGGDSDFGYFIPIENSLSLILSSQQLSHEILENIHEQQTLTNLDNDLMFSIRESYHGLALDNDHLLIQLYLDDIGLTNPLGSKRDRHKMSMIYFTLEDIPDKYRSKLDFIQLVAICESKILKNLFGLFEDTLKTKTFFQPIIDNLNKLQLNGLMINHTHFKFTFSTVVADNLAANWRCYINYTDKGSLTPLSDIQSRTIFDHDSIVQQILNDPNESPIMGVVGESALHNLIGFHSTTSLPADCMHDFLEGLCPMVIMLLLKEASSMRLMTHGENQFFNWNYHMNFYRHTYDVDGSTLKLMNNVERISVIIPKFKQQLLFLEEREKLFRTDVALIELDGSSTSITTTQSSSIITIPRSSSFSTSTSQSSSFNTSTSQSFTATATNSPISIFTNESSMDCLSKSPTNIFTPDRYNNDTNIHQLFTDQYNIPSLPNNLIKDIEDGDMIKFGPHFSNRQILIDAVSYDLINNYKLFYPSPKQFDQIGSAIVKFLRLPLTKNNITVWKDALQTKLKRKRSEHSDNSIVQDYRSKYSRAGSGRPVKRRINEVAQRDRFKQLMVIPYNDHIANNIEEKINQLQDVSEIDAETRLKLWKETFSCRREYVRNQSTSDIVQKFPGYADSFLIFEEVKMLLQIDLAAAIRRQTSVILNKIVSSPVFITDSPVIQLIKTLCKEFGETIHHLFSTSEPTTPYPTMVCINDIIHIYVDFNSIVSTNSADDAVALLIAMYTIFELAFDKKSRTIRLLYAILHAETRYLTNSVRILIKEKNIDVYAEQQYQQQQQQQHQTMSNSSSTSSTIPESESQSYIQFEIHSPGDLSVQDNGLIMNQLTDTTSTNDNPDTNSNASLDIDENINIPEKKSSSHSKSQPQVKQRKRRRKNSASDYQNSTGSNIVKTTDDQIATTNFTPLNDLTNSSFNSRPKRQRRS</sequence>
<proteinExistence type="predicted"/>
<feature type="region of interest" description="Disordered" evidence="1">
    <location>
        <begin position="1"/>
        <end position="27"/>
    </location>
</feature>
<feature type="region of interest" description="Disordered" evidence="1">
    <location>
        <begin position="969"/>
        <end position="993"/>
    </location>
</feature>
<gene>
    <name evidence="2" type="ORF">VCS650_LOCUS37806</name>
</gene>
<dbReference type="OrthoDB" id="10034966at2759"/>
<feature type="region of interest" description="Disordered" evidence="1">
    <location>
        <begin position="1018"/>
        <end position="1115"/>
    </location>
</feature>
<evidence type="ECO:0000313" key="2">
    <source>
        <dbReference type="EMBL" id="CAF1422649.1"/>
    </source>
</evidence>
<dbReference type="AlphaFoldDB" id="A0A815MPV2"/>
<comment type="caution">
    <text evidence="2">The sequence shown here is derived from an EMBL/GenBank/DDBJ whole genome shotgun (WGS) entry which is preliminary data.</text>
</comment>
<accession>A0A815MPV2</accession>
<organism evidence="2 3">
    <name type="scientific">Adineta steineri</name>
    <dbReference type="NCBI Taxonomy" id="433720"/>
    <lineage>
        <taxon>Eukaryota</taxon>
        <taxon>Metazoa</taxon>
        <taxon>Spiralia</taxon>
        <taxon>Gnathifera</taxon>
        <taxon>Rotifera</taxon>
        <taxon>Eurotatoria</taxon>
        <taxon>Bdelloidea</taxon>
        <taxon>Adinetida</taxon>
        <taxon>Adinetidae</taxon>
        <taxon>Adineta</taxon>
    </lineage>
</organism>
<feature type="compositionally biased region" description="Polar residues" evidence="1">
    <location>
        <begin position="1070"/>
        <end position="1107"/>
    </location>
</feature>
<evidence type="ECO:0000256" key="1">
    <source>
        <dbReference type="SAM" id="MobiDB-lite"/>
    </source>
</evidence>
<feature type="compositionally biased region" description="Basic and acidic residues" evidence="1">
    <location>
        <begin position="1"/>
        <end position="10"/>
    </location>
</feature>